<dbReference type="dictyBase" id="DDB_G0290155"/>
<organism evidence="2 3">
    <name type="scientific">Dictyostelium discoideum</name>
    <name type="common">Social amoeba</name>
    <dbReference type="NCBI Taxonomy" id="44689"/>
    <lineage>
        <taxon>Eukaryota</taxon>
        <taxon>Amoebozoa</taxon>
        <taxon>Evosea</taxon>
        <taxon>Eumycetozoa</taxon>
        <taxon>Dictyostelia</taxon>
        <taxon>Dictyosteliales</taxon>
        <taxon>Dictyosteliaceae</taxon>
        <taxon>Dictyostelium</taxon>
    </lineage>
</organism>
<keyword evidence="1" id="KW-1133">Transmembrane helix</keyword>
<keyword evidence="1" id="KW-0472">Membrane</keyword>
<comment type="caution">
    <text evidence="2">The sequence shown here is derived from an EMBL/GenBank/DDBJ whole genome shotgun (WGS) entry which is preliminary data.</text>
</comment>
<dbReference type="EMBL" id="AAFI02000155">
    <property type="protein sequence ID" value="EAL62372.1"/>
    <property type="molecule type" value="Genomic_DNA"/>
</dbReference>
<feature type="transmembrane region" description="Helical" evidence="1">
    <location>
        <begin position="167"/>
        <end position="185"/>
    </location>
</feature>
<evidence type="ECO:0000256" key="1">
    <source>
        <dbReference type="SAM" id="Phobius"/>
    </source>
</evidence>
<feature type="non-terminal residue" evidence="2">
    <location>
        <position position="1"/>
    </location>
</feature>
<dbReference type="GeneID" id="8627501"/>
<dbReference type="FunCoup" id="Q54GI3">
    <property type="interactions" value="1"/>
</dbReference>
<dbReference type="PaxDb" id="44689-DDB0229806"/>
<keyword evidence="3" id="KW-1185">Reference proteome</keyword>
<protein>
    <submittedName>
        <fullName evidence="2">Uncharacterized protein</fullName>
    </submittedName>
</protein>
<dbReference type="HOGENOM" id="CLU_958438_0_0_1"/>
<dbReference type="InParanoid" id="Q54GI3"/>
<evidence type="ECO:0000313" key="3">
    <source>
        <dbReference type="Proteomes" id="UP000002195"/>
    </source>
</evidence>
<reference evidence="2 3" key="1">
    <citation type="journal article" date="2005" name="Nature">
        <title>The genome of the social amoeba Dictyostelium discoideum.</title>
        <authorList>
            <consortium name="The Dictyostelium discoideum Sequencing Consortium"/>
            <person name="Eichinger L."/>
            <person name="Pachebat J.A."/>
            <person name="Glockner G."/>
            <person name="Rajandream M.A."/>
            <person name="Sucgang R."/>
            <person name="Berriman M."/>
            <person name="Song J."/>
            <person name="Olsen R."/>
            <person name="Szafranski K."/>
            <person name="Xu Q."/>
            <person name="Tunggal B."/>
            <person name="Kummerfeld S."/>
            <person name="Madera M."/>
            <person name="Konfortov B.A."/>
            <person name="Rivero F."/>
            <person name="Bankier A.T."/>
            <person name="Lehmann R."/>
            <person name="Hamlin N."/>
            <person name="Davies R."/>
            <person name="Gaudet P."/>
            <person name="Fey P."/>
            <person name="Pilcher K."/>
            <person name="Chen G."/>
            <person name="Saunders D."/>
            <person name="Sodergren E."/>
            <person name="Davis P."/>
            <person name="Kerhornou A."/>
            <person name="Nie X."/>
            <person name="Hall N."/>
            <person name="Anjard C."/>
            <person name="Hemphill L."/>
            <person name="Bason N."/>
            <person name="Farbrother P."/>
            <person name="Desany B."/>
            <person name="Just E."/>
            <person name="Morio T."/>
            <person name="Rost R."/>
            <person name="Churcher C."/>
            <person name="Cooper J."/>
            <person name="Haydock S."/>
            <person name="van Driessche N."/>
            <person name="Cronin A."/>
            <person name="Goodhead I."/>
            <person name="Muzny D."/>
            <person name="Mourier T."/>
            <person name="Pain A."/>
            <person name="Lu M."/>
            <person name="Harper D."/>
            <person name="Lindsay R."/>
            <person name="Hauser H."/>
            <person name="James K."/>
            <person name="Quiles M."/>
            <person name="Madan Babu M."/>
            <person name="Saito T."/>
            <person name="Buchrieser C."/>
            <person name="Wardroper A."/>
            <person name="Felder M."/>
            <person name="Thangavelu M."/>
            <person name="Johnson D."/>
            <person name="Knights A."/>
            <person name="Loulseged H."/>
            <person name="Mungall K."/>
            <person name="Oliver K."/>
            <person name="Price C."/>
            <person name="Quail M.A."/>
            <person name="Urushihara H."/>
            <person name="Hernandez J."/>
            <person name="Rabbinowitsch E."/>
            <person name="Steffen D."/>
            <person name="Sanders M."/>
            <person name="Ma J."/>
            <person name="Kohara Y."/>
            <person name="Sharp S."/>
            <person name="Simmonds M."/>
            <person name="Spiegler S."/>
            <person name="Tivey A."/>
            <person name="Sugano S."/>
            <person name="White B."/>
            <person name="Walker D."/>
            <person name="Woodward J."/>
            <person name="Winckler T."/>
            <person name="Tanaka Y."/>
            <person name="Shaulsky G."/>
            <person name="Schleicher M."/>
            <person name="Weinstock G."/>
            <person name="Rosenthal A."/>
            <person name="Cox E.C."/>
            <person name="Chisholm R.L."/>
            <person name="Gibbs R."/>
            <person name="Loomis W.F."/>
            <person name="Platzer M."/>
            <person name="Kay R.R."/>
            <person name="Williams J."/>
            <person name="Dear P.H."/>
            <person name="Noegel A.A."/>
            <person name="Barrell B."/>
            <person name="Kuspa A."/>
        </authorList>
    </citation>
    <scope>NUCLEOTIDE SEQUENCE [LARGE SCALE GENOMIC DNA]</scope>
    <source>
        <strain evidence="2 3">AX4</strain>
    </source>
</reference>
<accession>Q54GI3</accession>
<sequence length="291" mass="34765">NCVFRVQFKKKKKKIKKNFITMESNIINWIYNSNEFILDILLSLSKNGFYISKSSLKKLINSPNKISEKSEQITLINLDFINDKEKINTCNVINVIIINNICLNQRHIIRVTEESRIDPNGVKYEIIPKNYKSYFDKKLPLELSHLISSNQYINFIKSINSAYNGHWIKFLVIFFYIIGLMVYLILLKKNILPNQSWIFIVVLSSISFSLIIFHLIYSHLIKYIIIKKIIYEFNKKLIFQMNYSDFHKFIEFKLIRKKKKFIQTNDKITLEFVYYPRNSINNNNNINEFNL</sequence>
<name>Q54GI3_DICDI</name>
<proteinExistence type="predicted"/>
<dbReference type="Proteomes" id="UP000002195">
    <property type="component" value="Unassembled WGS sequence"/>
</dbReference>
<dbReference type="AlphaFoldDB" id="Q54GI3"/>
<dbReference type="KEGG" id="ddi:DDB_G0290155"/>
<dbReference type="RefSeq" id="XP_635868.1">
    <property type="nucleotide sequence ID" value="XM_630776.1"/>
</dbReference>
<dbReference type="SMR" id="Q54GI3"/>
<evidence type="ECO:0000313" key="2">
    <source>
        <dbReference type="EMBL" id="EAL62372.1"/>
    </source>
</evidence>
<dbReference type="VEuPathDB" id="AmoebaDB:DDB_G0290155"/>
<feature type="transmembrane region" description="Helical" evidence="1">
    <location>
        <begin position="197"/>
        <end position="217"/>
    </location>
</feature>
<keyword evidence="1" id="KW-0812">Transmembrane</keyword>
<gene>
    <name evidence="2" type="ORF">DDB_G0290155</name>
</gene>